<dbReference type="Proteomes" id="UP001278766">
    <property type="component" value="Unassembled WGS sequence"/>
</dbReference>
<evidence type="ECO:0000313" key="1">
    <source>
        <dbReference type="EMBL" id="KAK3295590.1"/>
    </source>
</evidence>
<reference evidence="1" key="1">
    <citation type="journal article" date="2023" name="Mol. Phylogenet. Evol.">
        <title>Genome-scale phylogeny and comparative genomics of the fungal order Sordariales.</title>
        <authorList>
            <person name="Hensen N."/>
            <person name="Bonometti L."/>
            <person name="Westerberg I."/>
            <person name="Brannstrom I.O."/>
            <person name="Guillou S."/>
            <person name="Cros-Aarteil S."/>
            <person name="Calhoun S."/>
            <person name="Haridas S."/>
            <person name="Kuo A."/>
            <person name="Mondo S."/>
            <person name="Pangilinan J."/>
            <person name="Riley R."/>
            <person name="LaButti K."/>
            <person name="Andreopoulos B."/>
            <person name="Lipzen A."/>
            <person name="Chen C."/>
            <person name="Yan M."/>
            <person name="Daum C."/>
            <person name="Ng V."/>
            <person name="Clum A."/>
            <person name="Steindorff A."/>
            <person name="Ohm R.A."/>
            <person name="Martin F."/>
            <person name="Silar P."/>
            <person name="Natvig D.O."/>
            <person name="Lalanne C."/>
            <person name="Gautier V."/>
            <person name="Ament-Velasquez S.L."/>
            <person name="Kruys A."/>
            <person name="Hutchinson M.I."/>
            <person name="Powell A.J."/>
            <person name="Barry K."/>
            <person name="Miller A.N."/>
            <person name="Grigoriev I.V."/>
            <person name="Debuchy R."/>
            <person name="Gladieux P."/>
            <person name="Hiltunen Thoren M."/>
            <person name="Johannesson H."/>
        </authorList>
    </citation>
    <scope>NUCLEOTIDE SEQUENCE</scope>
    <source>
        <strain evidence="1">CBS 168.71</strain>
    </source>
</reference>
<name>A0AAE0HFQ9_9PEZI</name>
<accession>A0AAE0HFQ9</accession>
<dbReference type="RefSeq" id="XP_062659104.1">
    <property type="nucleotide sequence ID" value="XM_062798411.1"/>
</dbReference>
<sequence>MSPSFLFFASITIFKVVPGSVGIRVMGAMFCAQPRCAMACSSGGAMIYIYIYMRAIDAGVILCHTPRIRTSLLTAFSNHHHTVSASALLDVFSSEQIWQRTFCFSALWIVCSCLVRSYGLEKTVLHGFPVLGLMRSHLCGSPVVKYDSMRKRVITADYHYPGFQLPSHATLR</sequence>
<dbReference type="EMBL" id="JAUEPN010000004">
    <property type="protein sequence ID" value="KAK3295590.1"/>
    <property type="molecule type" value="Genomic_DNA"/>
</dbReference>
<comment type="caution">
    <text evidence="1">The sequence shown here is derived from an EMBL/GenBank/DDBJ whole genome shotgun (WGS) entry which is preliminary data.</text>
</comment>
<dbReference type="AlphaFoldDB" id="A0AAE0HFQ9"/>
<reference evidence="1" key="2">
    <citation type="submission" date="2023-06" db="EMBL/GenBank/DDBJ databases">
        <authorList>
            <consortium name="Lawrence Berkeley National Laboratory"/>
            <person name="Haridas S."/>
            <person name="Hensen N."/>
            <person name="Bonometti L."/>
            <person name="Westerberg I."/>
            <person name="Brannstrom I.O."/>
            <person name="Guillou S."/>
            <person name="Cros-Aarteil S."/>
            <person name="Calhoun S."/>
            <person name="Kuo A."/>
            <person name="Mondo S."/>
            <person name="Pangilinan J."/>
            <person name="Riley R."/>
            <person name="Labutti K."/>
            <person name="Andreopoulos B."/>
            <person name="Lipzen A."/>
            <person name="Chen C."/>
            <person name="Yanf M."/>
            <person name="Daum C."/>
            <person name="Ng V."/>
            <person name="Clum A."/>
            <person name="Steindorff A."/>
            <person name="Ohm R."/>
            <person name="Martin F."/>
            <person name="Silar P."/>
            <person name="Natvig D."/>
            <person name="Lalanne C."/>
            <person name="Gautier V."/>
            <person name="Ament-Velasquez S.L."/>
            <person name="Kruys A."/>
            <person name="Hutchinson M.I."/>
            <person name="Powell A.J."/>
            <person name="Barry K."/>
            <person name="Miller A.N."/>
            <person name="Grigoriev I.V."/>
            <person name="Debuchy R."/>
            <person name="Gladieux P."/>
            <person name="Thoren M.H."/>
            <person name="Johannesson H."/>
        </authorList>
    </citation>
    <scope>NUCLEOTIDE SEQUENCE</scope>
    <source>
        <strain evidence="1">CBS 168.71</strain>
    </source>
</reference>
<evidence type="ECO:0000313" key="2">
    <source>
        <dbReference type="Proteomes" id="UP001278766"/>
    </source>
</evidence>
<gene>
    <name evidence="1" type="ORF">B0H64DRAFT_149482</name>
</gene>
<dbReference type="GeneID" id="87835359"/>
<organism evidence="1 2">
    <name type="scientific">Chaetomium fimeti</name>
    <dbReference type="NCBI Taxonomy" id="1854472"/>
    <lineage>
        <taxon>Eukaryota</taxon>
        <taxon>Fungi</taxon>
        <taxon>Dikarya</taxon>
        <taxon>Ascomycota</taxon>
        <taxon>Pezizomycotina</taxon>
        <taxon>Sordariomycetes</taxon>
        <taxon>Sordariomycetidae</taxon>
        <taxon>Sordariales</taxon>
        <taxon>Chaetomiaceae</taxon>
        <taxon>Chaetomium</taxon>
    </lineage>
</organism>
<protein>
    <submittedName>
        <fullName evidence="1">Uncharacterized protein</fullName>
    </submittedName>
</protein>
<keyword evidence="2" id="KW-1185">Reference proteome</keyword>
<proteinExistence type="predicted"/>